<keyword evidence="5" id="KW-0809">Transit peptide</keyword>
<dbReference type="InterPro" id="IPR029069">
    <property type="entry name" value="HotDog_dom_sf"/>
</dbReference>
<dbReference type="InterPro" id="IPR002864">
    <property type="entry name" value="Acyl-ACP_thioesterase_NHD"/>
</dbReference>
<dbReference type="PANTHER" id="PTHR31727:SF6">
    <property type="entry name" value="OLEOYL-ACYL CARRIER PROTEIN THIOESTERASE 1, CHLOROPLASTIC"/>
    <property type="match status" value="1"/>
</dbReference>
<sequence length="250" mass="29880">MQKGSWKMGKRFEKEYEFFYHDLNYRKELLLTSLVNYFGDVAMVQSNEEGVGIEFLDENNMAWVLYKWDIKMIRYPVYGEKLKISTTPVALKRFYSYRIFEVVNEEGEVLCEAISMWLLINTEKRRAIRIPQVMFDAYGTNKDEGLNIEMDDIEEMQNLAFEQDFKVRYSDIDTNMHVNNTKYIDWAIETIPLEVVKTKRLIRLKMVYKKEVHYGHIIRSLCEEKEEGHYIHKIVSDEGIEVNLAESFWE</sequence>
<dbReference type="Gene3D" id="3.10.129.10">
    <property type="entry name" value="Hotdog Thioesterase"/>
    <property type="match status" value="1"/>
</dbReference>
<protein>
    <submittedName>
        <fullName evidence="10">Acyl-ACP thioesterase</fullName>
    </submittedName>
</protein>
<evidence type="ECO:0000256" key="2">
    <source>
        <dbReference type="ARBA" id="ARBA00022516"/>
    </source>
</evidence>
<dbReference type="Proteomes" id="UP000246114">
    <property type="component" value="Unassembled WGS sequence"/>
</dbReference>
<dbReference type="Pfam" id="PF20791">
    <property type="entry name" value="Acyl-ACP_TE_C"/>
    <property type="match status" value="1"/>
</dbReference>
<evidence type="ECO:0000256" key="3">
    <source>
        <dbReference type="ARBA" id="ARBA00022801"/>
    </source>
</evidence>
<feature type="domain" description="Acyl-ACP thioesterase N-terminal hotdog" evidence="8">
    <location>
        <begin position="9"/>
        <end position="136"/>
    </location>
</feature>
<dbReference type="InterPro" id="IPR049427">
    <property type="entry name" value="Acyl-ACP_TE_C"/>
</dbReference>
<dbReference type="AlphaFoldDB" id="A0A316M2X6"/>
<keyword evidence="4" id="KW-0276">Fatty acid metabolism</keyword>
<reference evidence="10 11" key="1">
    <citation type="submission" date="2018-03" db="EMBL/GenBank/DDBJ databases">
        <title>The uncultured portion of the human microbiome is neutrally assembled.</title>
        <authorList>
            <person name="Jeraldo P."/>
            <person name="Boardman L."/>
            <person name="White B.A."/>
            <person name="Nelson H."/>
            <person name="Goldenfeld N."/>
            <person name="Chia N."/>
        </authorList>
    </citation>
    <scope>NUCLEOTIDE SEQUENCE [LARGE SCALE GENOMIC DNA]</scope>
    <source>
        <strain evidence="10">CIM:MAG 903</strain>
    </source>
</reference>
<dbReference type="GO" id="GO:0000036">
    <property type="term" value="F:acyl carrier activity"/>
    <property type="evidence" value="ECO:0007669"/>
    <property type="project" value="TreeGrafter"/>
</dbReference>
<comment type="caution">
    <text evidence="10">The sequence shown here is derived from an EMBL/GenBank/DDBJ whole genome shotgun (WGS) entry which is preliminary data.</text>
</comment>
<keyword evidence="6" id="KW-0443">Lipid metabolism</keyword>
<feature type="domain" description="Acyl-ACP thioesterase-like C-terminal" evidence="9">
    <location>
        <begin position="160"/>
        <end position="250"/>
    </location>
</feature>
<keyword evidence="3" id="KW-0378">Hydrolase</keyword>
<evidence type="ECO:0000259" key="8">
    <source>
        <dbReference type="Pfam" id="PF01643"/>
    </source>
</evidence>
<dbReference type="EMBL" id="QAMZ01000055">
    <property type="protein sequence ID" value="PWL51579.1"/>
    <property type="molecule type" value="Genomic_DNA"/>
</dbReference>
<dbReference type="GO" id="GO:0016297">
    <property type="term" value="F:fatty acyl-[ACP] hydrolase activity"/>
    <property type="evidence" value="ECO:0007669"/>
    <property type="project" value="InterPro"/>
</dbReference>
<name>A0A316M2X6_9CLOT</name>
<evidence type="ECO:0000256" key="1">
    <source>
        <dbReference type="ARBA" id="ARBA00006500"/>
    </source>
</evidence>
<dbReference type="CDD" id="cd00586">
    <property type="entry name" value="4HBT"/>
    <property type="match status" value="1"/>
</dbReference>
<evidence type="ECO:0000259" key="9">
    <source>
        <dbReference type="Pfam" id="PF20791"/>
    </source>
</evidence>
<keyword evidence="7" id="KW-0275">Fatty acid biosynthesis</keyword>
<evidence type="ECO:0000256" key="7">
    <source>
        <dbReference type="ARBA" id="ARBA00023160"/>
    </source>
</evidence>
<dbReference type="InterPro" id="IPR045023">
    <property type="entry name" value="FATA/B"/>
</dbReference>
<evidence type="ECO:0000313" key="10">
    <source>
        <dbReference type="EMBL" id="PWL51579.1"/>
    </source>
</evidence>
<proteinExistence type="inferred from homology"/>
<evidence type="ECO:0000256" key="5">
    <source>
        <dbReference type="ARBA" id="ARBA00022946"/>
    </source>
</evidence>
<dbReference type="OrthoDB" id="9801517at2"/>
<dbReference type="PANTHER" id="PTHR31727">
    <property type="entry name" value="OLEOYL-ACYL CARRIER PROTEIN THIOESTERASE 1, CHLOROPLASTIC"/>
    <property type="match status" value="1"/>
</dbReference>
<keyword evidence="2" id="KW-0444">Lipid biosynthesis</keyword>
<dbReference type="SUPFAM" id="SSF54637">
    <property type="entry name" value="Thioesterase/thiol ester dehydrase-isomerase"/>
    <property type="match status" value="2"/>
</dbReference>
<gene>
    <name evidence="10" type="ORF">DBY38_13685</name>
</gene>
<dbReference type="Pfam" id="PF01643">
    <property type="entry name" value="Acyl-ACP_TE"/>
    <property type="match status" value="1"/>
</dbReference>
<comment type="similarity">
    <text evidence="1">Belongs to the acyl-ACP thioesterase family.</text>
</comment>
<evidence type="ECO:0000256" key="6">
    <source>
        <dbReference type="ARBA" id="ARBA00023098"/>
    </source>
</evidence>
<organism evidence="10 11">
    <name type="scientific">Clostridium cadaveris</name>
    <dbReference type="NCBI Taxonomy" id="1529"/>
    <lineage>
        <taxon>Bacteria</taxon>
        <taxon>Bacillati</taxon>
        <taxon>Bacillota</taxon>
        <taxon>Clostridia</taxon>
        <taxon>Eubacteriales</taxon>
        <taxon>Clostridiaceae</taxon>
        <taxon>Clostridium</taxon>
    </lineage>
</organism>
<evidence type="ECO:0000256" key="4">
    <source>
        <dbReference type="ARBA" id="ARBA00022832"/>
    </source>
</evidence>
<accession>A0A316M2X6</accession>
<evidence type="ECO:0000313" key="11">
    <source>
        <dbReference type="Proteomes" id="UP000246114"/>
    </source>
</evidence>